<accession>A0ABW5BE20</accession>
<dbReference type="InterPro" id="IPR008894">
    <property type="entry name" value="QdtA_cupin_dom"/>
</dbReference>
<dbReference type="RefSeq" id="WP_380804152.1">
    <property type="nucleotide sequence ID" value="NZ_JBHUIV010000020.1"/>
</dbReference>
<name>A0ABW5BE20_9BACT</name>
<dbReference type="Proteomes" id="UP001597414">
    <property type="component" value="Unassembled WGS sequence"/>
</dbReference>
<proteinExistence type="predicted"/>
<dbReference type="CDD" id="cd20292">
    <property type="entry name" value="cupin_QdtA-like"/>
    <property type="match status" value="1"/>
</dbReference>
<dbReference type="InterPro" id="IPR011051">
    <property type="entry name" value="RmlC_Cupin_sf"/>
</dbReference>
<feature type="domain" description="Sugar 3,4-ketoisomerase QdtA cupin" evidence="1">
    <location>
        <begin position="9"/>
        <end position="134"/>
    </location>
</feature>
<evidence type="ECO:0000313" key="2">
    <source>
        <dbReference type="EMBL" id="MFD2202760.1"/>
    </source>
</evidence>
<dbReference type="Gene3D" id="2.60.120.10">
    <property type="entry name" value="Jelly Rolls"/>
    <property type="match status" value="1"/>
</dbReference>
<reference evidence="3" key="1">
    <citation type="journal article" date="2019" name="Int. J. Syst. Evol. Microbiol.">
        <title>The Global Catalogue of Microorganisms (GCM) 10K type strain sequencing project: providing services to taxonomists for standard genome sequencing and annotation.</title>
        <authorList>
            <consortium name="The Broad Institute Genomics Platform"/>
            <consortium name="The Broad Institute Genome Sequencing Center for Infectious Disease"/>
            <person name="Wu L."/>
            <person name="Ma J."/>
        </authorList>
    </citation>
    <scope>NUCLEOTIDE SEQUENCE [LARGE SCALE GENOMIC DNA]</scope>
    <source>
        <strain evidence="3">KCTC 19812</strain>
    </source>
</reference>
<dbReference type="SUPFAM" id="SSF51182">
    <property type="entry name" value="RmlC-like cupins"/>
    <property type="match status" value="1"/>
</dbReference>
<comment type="caution">
    <text evidence="2">The sequence shown here is derived from an EMBL/GenBank/DDBJ whole genome shotgun (WGS) entry which is preliminary data.</text>
</comment>
<evidence type="ECO:0000313" key="3">
    <source>
        <dbReference type="Proteomes" id="UP001597414"/>
    </source>
</evidence>
<protein>
    <submittedName>
        <fullName evidence="2">Sugar 3,4-ketoisomerase</fullName>
    </submittedName>
</protein>
<organism evidence="2 3">
    <name type="scientific">Shivajiella indica</name>
    <dbReference type="NCBI Taxonomy" id="872115"/>
    <lineage>
        <taxon>Bacteria</taxon>
        <taxon>Pseudomonadati</taxon>
        <taxon>Bacteroidota</taxon>
        <taxon>Cytophagia</taxon>
        <taxon>Cytophagales</taxon>
        <taxon>Cyclobacteriaceae</taxon>
        <taxon>Shivajiella</taxon>
    </lineage>
</organism>
<keyword evidence="3" id="KW-1185">Reference proteome</keyword>
<dbReference type="Pfam" id="PF05523">
    <property type="entry name" value="FdtA"/>
    <property type="match status" value="1"/>
</dbReference>
<sequence length="145" mass="16461">MNPKIIPPRLIQLESKVNPTGKLTFFEGTGDFPFPIKRSFWIRGVPEGRKRGVHAHKRETQLLICLQGMVSVQLEDLAGAKFNFHLDQAEQALLIPPLIWSSVTFGSNVILLVLADLAFDEEDYIRKKDEFKALQDAYLKGDFYG</sequence>
<evidence type="ECO:0000259" key="1">
    <source>
        <dbReference type="Pfam" id="PF05523"/>
    </source>
</evidence>
<dbReference type="EMBL" id="JBHUIV010000020">
    <property type="protein sequence ID" value="MFD2202760.1"/>
    <property type="molecule type" value="Genomic_DNA"/>
</dbReference>
<dbReference type="InterPro" id="IPR014710">
    <property type="entry name" value="RmlC-like_jellyroll"/>
</dbReference>
<gene>
    <name evidence="2" type="ORF">ACFSKV_14375</name>
</gene>